<protein>
    <recommendedName>
        <fullName evidence="4">DUF624 domain-containing protein</fullName>
    </recommendedName>
</protein>
<evidence type="ECO:0000313" key="3">
    <source>
        <dbReference type="Proteomes" id="UP000075806"/>
    </source>
</evidence>
<dbReference type="Proteomes" id="UP000075806">
    <property type="component" value="Unassembled WGS sequence"/>
</dbReference>
<feature type="transmembrane region" description="Helical" evidence="1">
    <location>
        <begin position="145"/>
        <end position="174"/>
    </location>
</feature>
<dbReference type="InterPro" id="IPR006938">
    <property type="entry name" value="DUF624"/>
</dbReference>
<feature type="transmembrane region" description="Helical" evidence="1">
    <location>
        <begin position="111"/>
        <end position="133"/>
    </location>
</feature>
<dbReference type="AlphaFoldDB" id="A0A162FC43"/>
<proteinExistence type="predicted"/>
<feature type="transmembrane region" description="Helical" evidence="1">
    <location>
        <begin position="20"/>
        <end position="51"/>
    </location>
</feature>
<accession>A0A162FC43</accession>
<reference evidence="2" key="1">
    <citation type="submission" date="2016-02" db="EMBL/GenBank/DDBJ databases">
        <title>Genome sequence of Bacillus trypoxylicola KCTC 13244(T).</title>
        <authorList>
            <person name="Jeong H."/>
            <person name="Park S.-H."/>
            <person name="Choi S.-K."/>
        </authorList>
    </citation>
    <scope>NUCLEOTIDE SEQUENCE [LARGE SCALE GENOMIC DNA]</scope>
    <source>
        <strain evidence="2">KCTC 13244</strain>
    </source>
</reference>
<keyword evidence="1" id="KW-0472">Membrane</keyword>
<feature type="transmembrane region" description="Helical" evidence="1">
    <location>
        <begin position="180"/>
        <end position="199"/>
    </location>
</feature>
<dbReference type="STRING" id="519424.AZF04_02670"/>
<keyword evidence="3" id="KW-1185">Reference proteome</keyword>
<feature type="transmembrane region" description="Helical" evidence="1">
    <location>
        <begin position="80"/>
        <end position="99"/>
    </location>
</feature>
<sequence>MQISWMSSKFYLTCEWIWRFAYLHLLWMFFSLIGLVVFGITPATIAVFAVVRKWRMKEHDQSIFSTFYQTYKKEFIKGNALGAILVTVSFFIYINYLIIGTMTGIGSDLLFAGTTLILILFIIFLIFIFPVYVHYKLTFFQTMKTALIIGLIHPHITLITILLLSMTGGLFYFMPGLIPFFSSSMLAMCMMWFVYHAFLQIEKKQMN</sequence>
<keyword evidence="1" id="KW-0812">Transmembrane</keyword>
<gene>
    <name evidence="2" type="ORF">AZF04_02670</name>
</gene>
<dbReference type="EMBL" id="LTAO01000001">
    <property type="protein sequence ID" value="KYG35259.1"/>
    <property type="molecule type" value="Genomic_DNA"/>
</dbReference>
<dbReference type="Pfam" id="PF04854">
    <property type="entry name" value="DUF624"/>
    <property type="match status" value="1"/>
</dbReference>
<dbReference type="RefSeq" id="WP_061947423.1">
    <property type="nucleotide sequence ID" value="NZ_LTAO01000001.1"/>
</dbReference>
<evidence type="ECO:0000256" key="1">
    <source>
        <dbReference type="SAM" id="Phobius"/>
    </source>
</evidence>
<keyword evidence="1" id="KW-1133">Transmembrane helix</keyword>
<dbReference type="OrthoDB" id="2182676at2"/>
<evidence type="ECO:0008006" key="4">
    <source>
        <dbReference type="Google" id="ProtNLM"/>
    </source>
</evidence>
<comment type="caution">
    <text evidence="2">The sequence shown here is derived from an EMBL/GenBank/DDBJ whole genome shotgun (WGS) entry which is preliminary data.</text>
</comment>
<organism evidence="2 3">
    <name type="scientific">Alkalihalobacillus trypoxylicola</name>
    <dbReference type="NCBI Taxonomy" id="519424"/>
    <lineage>
        <taxon>Bacteria</taxon>
        <taxon>Bacillati</taxon>
        <taxon>Bacillota</taxon>
        <taxon>Bacilli</taxon>
        <taxon>Bacillales</taxon>
        <taxon>Bacillaceae</taxon>
        <taxon>Alkalihalobacillus</taxon>
    </lineage>
</organism>
<evidence type="ECO:0000313" key="2">
    <source>
        <dbReference type="EMBL" id="KYG35259.1"/>
    </source>
</evidence>
<name>A0A162FC43_9BACI</name>